<evidence type="ECO:0000256" key="6">
    <source>
        <dbReference type="ARBA" id="ARBA00022825"/>
    </source>
</evidence>
<reference evidence="10" key="1">
    <citation type="submission" date="2019-01" db="EMBL/GenBank/DDBJ databases">
        <authorList>
            <consortium name="Genoscope - CEA"/>
            <person name="William W."/>
        </authorList>
    </citation>
    <scope>NUCLEOTIDE SEQUENCE</scope>
    <source>
        <strain evidence="10">CR-1</strain>
    </source>
</reference>
<comment type="similarity">
    <text evidence="1">Belongs to the peptidase S1C family.</text>
</comment>
<feature type="binding site" evidence="8">
    <location>
        <position position="64"/>
    </location>
    <ligand>
        <name>substrate</name>
    </ligand>
</feature>
<keyword evidence="6" id="KW-0720">Serine protease</keyword>
<dbReference type="InterPro" id="IPR001940">
    <property type="entry name" value="Peptidase_S1C"/>
</dbReference>
<dbReference type="GO" id="GO:0004252">
    <property type="term" value="F:serine-type endopeptidase activity"/>
    <property type="evidence" value="ECO:0007669"/>
    <property type="project" value="InterPro"/>
</dbReference>
<dbReference type="Gene3D" id="2.40.10.120">
    <property type="match status" value="1"/>
</dbReference>
<dbReference type="PANTHER" id="PTHR22939">
    <property type="entry name" value="SERINE PROTEASE FAMILY S1C HTRA-RELATED"/>
    <property type="match status" value="1"/>
</dbReference>
<name>A0A484HDY8_9BACT</name>
<dbReference type="Pfam" id="PF13180">
    <property type="entry name" value="PDZ_2"/>
    <property type="match status" value="2"/>
</dbReference>
<feature type="binding site" evidence="8">
    <location>
        <begin position="247"/>
        <end position="251"/>
    </location>
    <ligand>
        <name>substrate</name>
    </ligand>
</feature>
<organism evidence="10">
    <name type="scientific">uncultured Desulfobacteraceae bacterium</name>
    <dbReference type="NCBI Taxonomy" id="218296"/>
    <lineage>
        <taxon>Bacteria</taxon>
        <taxon>Pseudomonadati</taxon>
        <taxon>Thermodesulfobacteriota</taxon>
        <taxon>Desulfobacteria</taxon>
        <taxon>Desulfobacterales</taxon>
        <taxon>Desulfobacteraceae</taxon>
        <taxon>environmental samples</taxon>
    </lineage>
</organism>
<protein>
    <submittedName>
        <fullName evidence="10">Putative periplasmic serine endoprotease DegP-like</fullName>
        <ecNumber evidence="10">3.4.21.107</ecNumber>
    </submittedName>
</protein>
<dbReference type="PANTHER" id="PTHR22939:SF129">
    <property type="entry name" value="SERINE PROTEASE HTRA2, MITOCHONDRIAL"/>
    <property type="match status" value="1"/>
</dbReference>
<evidence type="ECO:0000256" key="4">
    <source>
        <dbReference type="ARBA" id="ARBA00022737"/>
    </source>
</evidence>
<dbReference type="Pfam" id="PF13365">
    <property type="entry name" value="Trypsin_2"/>
    <property type="match status" value="1"/>
</dbReference>
<feature type="active site" description="Charge relay system" evidence="7">
    <location>
        <position position="231"/>
    </location>
</feature>
<evidence type="ECO:0000313" key="10">
    <source>
        <dbReference type="EMBL" id="VEN73458.1"/>
    </source>
</evidence>
<proteinExistence type="inferred from homology"/>
<evidence type="ECO:0000256" key="7">
    <source>
        <dbReference type="PIRSR" id="PIRSR611782-1"/>
    </source>
</evidence>
<dbReference type="InterPro" id="IPR011782">
    <property type="entry name" value="Pept_S1C_Do"/>
</dbReference>
<evidence type="ECO:0000256" key="2">
    <source>
        <dbReference type="ARBA" id="ARBA00022670"/>
    </source>
</evidence>
<dbReference type="InterPro" id="IPR001478">
    <property type="entry name" value="PDZ"/>
</dbReference>
<evidence type="ECO:0000256" key="8">
    <source>
        <dbReference type="PIRSR" id="PIRSR611782-2"/>
    </source>
</evidence>
<dbReference type="PROSITE" id="PS50106">
    <property type="entry name" value="PDZ"/>
    <property type="match status" value="1"/>
</dbReference>
<dbReference type="InterPro" id="IPR036034">
    <property type="entry name" value="PDZ_sf"/>
</dbReference>
<evidence type="ECO:0000256" key="1">
    <source>
        <dbReference type="ARBA" id="ARBA00010541"/>
    </source>
</evidence>
<evidence type="ECO:0000256" key="5">
    <source>
        <dbReference type="ARBA" id="ARBA00022801"/>
    </source>
</evidence>
<dbReference type="EMBL" id="CAACVI010000010">
    <property type="protein sequence ID" value="VEN73458.1"/>
    <property type="molecule type" value="Genomic_DNA"/>
</dbReference>
<dbReference type="CDD" id="cd10839">
    <property type="entry name" value="cpPDZ1_DegP-like"/>
    <property type="match status" value="1"/>
</dbReference>
<dbReference type="SUPFAM" id="SSF50494">
    <property type="entry name" value="Trypsin-like serine proteases"/>
    <property type="match status" value="1"/>
</dbReference>
<keyword evidence="2 10" id="KW-0645">Protease</keyword>
<dbReference type="EC" id="3.4.21.107" evidence="10"/>
<accession>A0A484HDY8</accession>
<dbReference type="SUPFAM" id="SSF50156">
    <property type="entry name" value="PDZ domain-like"/>
    <property type="match status" value="2"/>
</dbReference>
<evidence type="ECO:0000256" key="3">
    <source>
        <dbReference type="ARBA" id="ARBA00022729"/>
    </source>
</evidence>
<feature type="binding site" evidence="8">
    <location>
        <position position="156"/>
    </location>
    <ligand>
        <name>substrate</name>
    </ligand>
</feature>
<dbReference type="GO" id="GO:0006508">
    <property type="term" value="P:proteolysis"/>
    <property type="evidence" value="ECO:0007669"/>
    <property type="project" value="UniProtKB-KW"/>
</dbReference>
<dbReference type="PRINTS" id="PR00834">
    <property type="entry name" value="PROTEASES2C"/>
</dbReference>
<keyword evidence="4" id="KW-0677">Repeat</keyword>
<keyword evidence="3" id="KW-0732">Signal</keyword>
<dbReference type="SMART" id="SM00228">
    <property type="entry name" value="PDZ"/>
    <property type="match status" value="2"/>
</dbReference>
<feature type="binding site" evidence="8">
    <location>
        <position position="126"/>
    </location>
    <ligand>
        <name>substrate</name>
    </ligand>
</feature>
<dbReference type="InterPro" id="IPR009003">
    <property type="entry name" value="Peptidase_S1_PA"/>
</dbReference>
<dbReference type="NCBIfam" id="TIGR02037">
    <property type="entry name" value="degP_htrA_DO"/>
    <property type="match status" value="1"/>
</dbReference>
<evidence type="ECO:0000259" key="9">
    <source>
        <dbReference type="PROSITE" id="PS50106"/>
    </source>
</evidence>
<keyword evidence="5 10" id="KW-0378">Hydrolase</keyword>
<feature type="active site" description="Charge relay system" evidence="7">
    <location>
        <position position="126"/>
    </location>
</feature>
<gene>
    <name evidence="10" type="primary">htrA</name>
    <name evidence="10" type="ORF">EPICR_180012</name>
</gene>
<dbReference type="AlphaFoldDB" id="A0A484HDY8"/>
<feature type="binding site" evidence="8">
    <location>
        <begin position="229"/>
        <end position="231"/>
    </location>
    <ligand>
        <name>substrate</name>
    </ligand>
</feature>
<feature type="active site" description="Charge relay system" evidence="7">
    <location>
        <position position="156"/>
    </location>
</feature>
<dbReference type="Gene3D" id="2.30.42.10">
    <property type="match status" value="2"/>
</dbReference>
<sequence length="483" mass="52334">MKDAIQRTKRLKLAPVFAGMLAAALILAGGLPGLSSQAGAAYAPENFSDLADKISPAVVNIRTEKIVKGGGRVFKNFRMRPFGDDDFSRDFFDRFFGRDKPRDFRQKSLGSGFIIDKEGYIVTNNHVIENADDIKIILRNEQEYDAEIVGRDPGTDLALIKAKSGQNFSVAEMGDSDSLKVGQWVVAIGNPFGLGHTVTAGIVSAKGRNQVGGGPYTDFIQTDASINPGNSGGPLINMEGKVVGINTMIVAGGQGIGFAIPVNLARKIITQLKSKGEVTRGWLGVSIQDLTEEMARYHGVKNKEGALVINVFEGDPADAAGIRPGDIIIAVDGKKVKTVRELTGMIADIGVGDRIRLKVLREGKVRSFDVKIAKRQESKLSSHKNGDDYEDEIGVRVAGITPEVAERLGVSPDEGVIVTGVEEGSKGEKAGILPRDIIREIDHRRIRTADDYRKAVSRYKKGDTAHFFIMRANEGFRVIPLTF</sequence>
<feature type="domain" description="PDZ" evidence="9">
    <location>
        <begin position="267"/>
        <end position="363"/>
    </location>
</feature>